<sequence>MLSTNLTSISQKRYLRDSNFRKMHIQFSSRISSIPYSNRIPTEIG</sequence>
<proteinExistence type="predicted"/>
<name>A0A8S5UCF0_9CAUD</name>
<dbReference type="EMBL" id="BK016063">
    <property type="protein sequence ID" value="DAF92145.1"/>
    <property type="molecule type" value="Genomic_DNA"/>
</dbReference>
<protein>
    <submittedName>
        <fullName evidence="1">Uncharacterized protein</fullName>
    </submittedName>
</protein>
<reference evidence="1" key="1">
    <citation type="journal article" date="2021" name="Proc. Natl. Acad. Sci. U.S.A.">
        <title>A Catalog of Tens of Thousands of Viruses from Human Metagenomes Reveals Hidden Associations with Chronic Diseases.</title>
        <authorList>
            <person name="Tisza M.J."/>
            <person name="Buck C.B."/>
        </authorList>
    </citation>
    <scope>NUCLEOTIDE SEQUENCE</scope>
    <source>
        <strain evidence="1">CtgN495</strain>
    </source>
</reference>
<organism evidence="1">
    <name type="scientific">Siphoviridae sp. ctgN495</name>
    <dbReference type="NCBI Taxonomy" id="2825608"/>
    <lineage>
        <taxon>Viruses</taxon>
        <taxon>Duplodnaviria</taxon>
        <taxon>Heunggongvirae</taxon>
        <taxon>Uroviricota</taxon>
        <taxon>Caudoviricetes</taxon>
    </lineage>
</organism>
<evidence type="ECO:0000313" key="1">
    <source>
        <dbReference type="EMBL" id="DAF92145.1"/>
    </source>
</evidence>
<accession>A0A8S5UCF0</accession>